<organism evidence="2 3">
    <name type="scientific">Sphingopyxis indica</name>
    <dbReference type="NCBI Taxonomy" id="436663"/>
    <lineage>
        <taxon>Bacteria</taxon>
        <taxon>Pseudomonadati</taxon>
        <taxon>Pseudomonadota</taxon>
        <taxon>Alphaproteobacteria</taxon>
        <taxon>Sphingomonadales</taxon>
        <taxon>Sphingomonadaceae</taxon>
        <taxon>Sphingopyxis</taxon>
    </lineage>
</organism>
<name>A0A239K3X0_9SPHN</name>
<dbReference type="EMBL" id="FZPA01000012">
    <property type="protein sequence ID" value="SNT12468.1"/>
    <property type="molecule type" value="Genomic_DNA"/>
</dbReference>
<reference evidence="2 3" key="1">
    <citation type="submission" date="2017-06" db="EMBL/GenBank/DDBJ databases">
        <authorList>
            <person name="Kim H.J."/>
            <person name="Triplett B.A."/>
        </authorList>
    </citation>
    <scope>NUCLEOTIDE SEQUENCE [LARGE SCALE GENOMIC DNA]</scope>
    <source>
        <strain evidence="2 3">DS15</strain>
    </source>
</reference>
<gene>
    <name evidence="2" type="ORF">SAMN06295955_11265</name>
</gene>
<evidence type="ECO:0000256" key="1">
    <source>
        <dbReference type="SAM" id="MobiDB-lite"/>
    </source>
</evidence>
<sequence>MDQIRDAIYHEQMARVARRKAELTDDPFLARRLREAAIRHERTARRMRREERDTPPPAE</sequence>
<evidence type="ECO:0000313" key="3">
    <source>
        <dbReference type="Proteomes" id="UP000198339"/>
    </source>
</evidence>
<feature type="region of interest" description="Disordered" evidence="1">
    <location>
        <begin position="39"/>
        <end position="59"/>
    </location>
</feature>
<feature type="compositionally biased region" description="Basic and acidic residues" evidence="1">
    <location>
        <begin position="48"/>
        <end position="59"/>
    </location>
</feature>
<dbReference type="RefSeq" id="WP_089216865.1">
    <property type="nucleotide sequence ID" value="NZ_CP076394.1"/>
</dbReference>
<accession>A0A239K3X0</accession>
<proteinExistence type="predicted"/>
<keyword evidence="3" id="KW-1185">Reference proteome</keyword>
<protein>
    <submittedName>
        <fullName evidence="2">Uncharacterized protein</fullName>
    </submittedName>
</protein>
<dbReference type="AlphaFoldDB" id="A0A239K3X0"/>
<evidence type="ECO:0000313" key="2">
    <source>
        <dbReference type="EMBL" id="SNT12468.1"/>
    </source>
</evidence>
<dbReference type="OrthoDB" id="7452625at2"/>
<dbReference type="Proteomes" id="UP000198339">
    <property type="component" value="Unassembled WGS sequence"/>
</dbReference>